<evidence type="ECO:0000313" key="2">
    <source>
        <dbReference type="Proteomes" id="UP000440367"/>
    </source>
</evidence>
<proteinExistence type="predicted"/>
<reference evidence="1 2" key="1">
    <citation type="submission" date="2018-08" db="EMBL/GenBank/DDBJ databases">
        <title>Genomic investigation of the strawberry pathogen Phytophthora fragariae indicates pathogenicity is determined by transcriptional variation in three key races.</title>
        <authorList>
            <person name="Adams T.M."/>
            <person name="Armitage A.D."/>
            <person name="Sobczyk M.K."/>
            <person name="Bates H.J."/>
            <person name="Dunwell J.M."/>
            <person name="Nellist C.F."/>
            <person name="Harrison R.J."/>
        </authorList>
    </citation>
    <scope>NUCLEOTIDE SEQUENCE [LARGE SCALE GENOMIC DNA]</scope>
    <source>
        <strain evidence="1 2">BC-1</strain>
    </source>
</reference>
<name>A0A6A3YSK5_9STRA</name>
<organism evidence="1 2">
    <name type="scientific">Phytophthora fragariae</name>
    <dbReference type="NCBI Taxonomy" id="53985"/>
    <lineage>
        <taxon>Eukaryota</taxon>
        <taxon>Sar</taxon>
        <taxon>Stramenopiles</taxon>
        <taxon>Oomycota</taxon>
        <taxon>Peronosporomycetes</taxon>
        <taxon>Peronosporales</taxon>
        <taxon>Peronosporaceae</taxon>
        <taxon>Phytophthora</taxon>
    </lineage>
</organism>
<dbReference type="AlphaFoldDB" id="A0A6A3YSK5"/>
<dbReference type="EMBL" id="QXGD01000860">
    <property type="protein sequence ID" value="KAE9222169.1"/>
    <property type="molecule type" value="Genomic_DNA"/>
</dbReference>
<protein>
    <submittedName>
        <fullName evidence="1">Uncharacterized protein</fullName>
    </submittedName>
</protein>
<accession>A0A6A3YSK5</accession>
<comment type="caution">
    <text evidence="1">The sequence shown here is derived from an EMBL/GenBank/DDBJ whole genome shotgun (WGS) entry which is preliminary data.</text>
</comment>
<sequence>MVSVADVNAVILVCGGLGCRTPPPALGVRWDCSLDFI</sequence>
<gene>
    <name evidence="1" type="ORF">PF002_g15362</name>
</gene>
<dbReference type="Proteomes" id="UP000440367">
    <property type="component" value="Unassembled WGS sequence"/>
</dbReference>
<evidence type="ECO:0000313" key="1">
    <source>
        <dbReference type="EMBL" id="KAE9222169.1"/>
    </source>
</evidence>